<keyword evidence="3" id="KW-1185">Reference proteome</keyword>
<dbReference type="NCBIfam" id="TIGR01539">
    <property type="entry name" value="portal_lambda"/>
    <property type="match status" value="1"/>
</dbReference>
<evidence type="ECO:0000313" key="3">
    <source>
        <dbReference type="Proteomes" id="UP000541109"/>
    </source>
</evidence>
<comment type="caution">
    <text evidence="2">The sequence shown here is derived from an EMBL/GenBank/DDBJ whole genome shotgun (WGS) entry which is preliminary data.</text>
</comment>
<dbReference type="AlphaFoldDB" id="A0A839AM65"/>
<feature type="compositionally biased region" description="Basic and acidic residues" evidence="1">
    <location>
        <begin position="532"/>
        <end position="545"/>
    </location>
</feature>
<protein>
    <submittedName>
        <fullName evidence="2">Phage portal protein</fullName>
    </submittedName>
</protein>
<dbReference type="GO" id="GO:0019068">
    <property type="term" value="P:virion assembly"/>
    <property type="evidence" value="ECO:0007669"/>
    <property type="project" value="InterPro"/>
</dbReference>
<dbReference type="EMBL" id="JACFXV010000069">
    <property type="protein sequence ID" value="MBA5779519.1"/>
    <property type="molecule type" value="Genomic_DNA"/>
</dbReference>
<evidence type="ECO:0000256" key="1">
    <source>
        <dbReference type="SAM" id="MobiDB-lite"/>
    </source>
</evidence>
<feature type="region of interest" description="Disordered" evidence="1">
    <location>
        <begin position="1"/>
        <end position="25"/>
    </location>
</feature>
<reference evidence="2 3" key="1">
    <citation type="submission" date="2020-07" db="EMBL/GenBank/DDBJ databases">
        <title>Stappia sp., F7233, whole genome shotgun sequencing project.</title>
        <authorList>
            <person name="Jiang S."/>
            <person name="Liu Z.W."/>
            <person name="Du Z.J."/>
        </authorList>
    </citation>
    <scope>NUCLEOTIDE SEQUENCE [LARGE SCALE GENOMIC DNA]</scope>
    <source>
        <strain evidence="2 3">F7233</strain>
    </source>
</reference>
<sequence length="545" mass="60153">MTVKPRVRVSAGDATGASARPAMASTSGDAAYSAADRRSQALSGWSPSLLSADAAWLHDRDTAVARIRDLERNEGWASAGIDRQVDMLVGGTFRPNAKPDAMALGISEEAATDLGRRIQSAWRGFAEDPTFRCDAERQLPFVGLMGLIAREFVAGGEALGVIRWKPQTGWKYATAVHVIDPDRLSNPNGRMDDETITGGVERDADGAPIAYHIRRSHPGDVFLRGAKSWTWDRIERWDQVGTWQRPKVFHVYDKRRPGQTRGISKLVTALAKLRMLSRYSEAEVKTAAINATIVGAIYTQLGSEYAAEAIGNDIGGGTTDWGQFNKQRAQFYEESRRVMDDNRFVTLFPTDRLDLNTQPRQTAGYPAFQTAFLQAFAASLGVTYEQLSMDWSRTNYSSARAALNEVWRGVWRLRGILTWGAANLIYAAWLEEALDSGEVEVPAGAADFYDQPAGYLRADWIGPARGYIDPVKEAQAAVLRMQGQISTLEREAAEQGSDYETILAQIARENADRERLGLGGPGTDMTVQGPSDDERRPVEERERQV</sequence>
<name>A0A839AM65_9HYPH</name>
<accession>A0A839AM65</accession>
<dbReference type="Proteomes" id="UP000541109">
    <property type="component" value="Unassembled WGS sequence"/>
</dbReference>
<proteinExistence type="predicted"/>
<gene>
    <name evidence="2" type="ORF">H2509_20505</name>
</gene>
<evidence type="ECO:0000313" key="2">
    <source>
        <dbReference type="EMBL" id="MBA5779519.1"/>
    </source>
</evidence>
<dbReference type="InterPro" id="IPR006429">
    <property type="entry name" value="Phage_lambda_portal"/>
</dbReference>
<feature type="region of interest" description="Disordered" evidence="1">
    <location>
        <begin position="513"/>
        <end position="545"/>
    </location>
</feature>
<dbReference type="RefSeq" id="WP_182168344.1">
    <property type="nucleotide sequence ID" value="NZ_JACFXV010000069.1"/>
</dbReference>
<organism evidence="2 3">
    <name type="scientific">Stappia albiluteola</name>
    <dbReference type="NCBI Taxonomy" id="2758565"/>
    <lineage>
        <taxon>Bacteria</taxon>
        <taxon>Pseudomonadati</taxon>
        <taxon>Pseudomonadota</taxon>
        <taxon>Alphaproteobacteria</taxon>
        <taxon>Hyphomicrobiales</taxon>
        <taxon>Stappiaceae</taxon>
        <taxon>Stappia</taxon>
    </lineage>
</organism>
<dbReference type="GO" id="GO:0005198">
    <property type="term" value="F:structural molecule activity"/>
    <property type="evidence" value="ECO:0007669"/>
    <property type="project" value="InterPro"/>
</dbReference>
<dbReference type="Pfam" id="PF05136">
    <property type="entry name" value="Phage_portal_2"/>
    <property type="match status" value="1"/>
</dbReference>